<feature type="non-terminal residue" evidence="1">
    <location>
        <position position="266"/>
    </location>
</feature>
<protein>
    <submittedName>
        <fullName evidence="1">Uncharacterized protein</fullName>
    </submittedName>
</protein>
<sequence length="266" mass="31249">MEAICRILETRDKGLILQTAELQVYTLKDSRGGGFLVHFEDRNRAKISLDINEMKRWSGEFIDRIERLYKVFSRKTIARRKRLEKTNESTIEEKLIAHSVTSVYWGCHQLVVVHLSEDIDMNSEPKTYILAKRTMDSKKRFEEEFNAHRTPILSPYVRMDILRDSFEFSLSPDKDVIILCGERFHEIPEKSEFVLRLMRKQGDTGNMASIEFSWETFCFLKSRMEAVCRILETRDKGLILQTAEVQVYALEDSRGVGFMEHFTFNK</sequence>
<keyword evidence="2" id="KW-1185">Reference proteome</keyword>
<accession>A0A232ELE4</accession>
<comment type="caution">
    <text evidence="1">The sequence shown here is derived from an EMBL/GenBank/DDBJ whole genome shotgun (WGS) entry which is preliminary data.</text>
</comment>
<dbReference type="EMBL" id="NNAY01003570">
    <property type="protein sequence ID" value="OXU19177.1"/>
    <property type="molecule type" value="Genomic_DNA"/>
</dbReference>
<dbReference type="AlphaFoldDB" id="A0A232ELE4"/>
<gene>
    <name evidence="1" type="ORF">TSAR_002072</name>
</gene>
<dbReference type="Proteomes" id="UP000215335">
    <property type="component" value="Unassembled WGS sequence"/>
</dbReference>
<evidence type="ECO:0000313" key="2">
    <source>
        <dbReference type="Proteomes" id="UP000215335"/>
    </source>
</evidence>
<reference evidence="1 2" key="1">
    <citation type="journal article" date="2017" name="Curr. Biol.">
        <title>The Evolution of Venom by Co-option of Single-Copy Genes.</title>
        <authorList>
            <person name="Martinson E.O."/>
            <person name="Mrinalini"/>
            <person name="Kelkar Y.D."/>
            <person name="Chang C.H."/>
            <person name="Werren J.H."/>
        </authorList>
    </citation>
    <scope>NUCLEOTIDE SEQUENCE [LARGE SCALE GENOMIC DNA]</scope>
    <source>
        <strain evidence="1 2">Alberta</strain>
        <tissue evidence="1">Whole body</tissue>
    </source>
</reference>
<proteinExistence type="predicted"/>
<name>A0A232ELE4_9HYME</name>
<evidence type="ECO:0000313" key="1">
    <source>
        <dbReference type="EMBL" id="OXU19177.1"/>
    </source>
</evidence>
<organism evidence="1 2">
    <name type="scientific">Trichomalopsis sarcophagae</name>
    <dbReference type="NCBI Taxonomy" id="543379"/>
    <lineage>
        <taxon>Eukaryota</taxon>
        <taxon>Metazoa</taxon>
        <taxon>Ecdysozoa</taxon>
        <taxon>Arthropoda</taxon>
        <taxon>Hexapoda</taxon>
        <taxon>Insecta</taxon>
        <taxon>Pterygota</taxon>
        <taxon>Neoptera</taxon>
        <taxon>Endopterygota</taxon>
        <taxon>Hymenoptera</taxon>
        <taxon>Apocrita</taxon>
        <taxon>Proctotrupomorpha</taxon>
        <taxon>Chalcidoidea</taxon>
        <taxon>Pteromalidae</taxon>
        <taxon>Pteromalinae</taxon>
        <taxon>Trichomalopsis</taxon>
    </lineage>
</organism>